<dbReference type="Pfam" id="PF01841">
    <property type="entry name" value="Transglut_core"/>
    <property type="match status" value="1"/>
</dbReference>
<dbReference type="SMART" id="SM00460">
    <property type="entry name" value="TGc"/>
    <property type="match status" value="1"/>
</dbReference>
<dbReference type="GO" id="GO:0005737">
    <property type="term" value="C:cytoplasm"/>
    <property type="evidence" value="ECO:0007669"/>
    <property type="project" value="TreeGrafter"/>
</dbReference>
<dbReference type="EMBL" id="KN832870">
    <property type="protein sequence ID" value="KIN08692.1"/>
    <property type="molecule type" value="Genomic_DNA"/>
</dbReference>
<feature type="compositionally biased region" description="Low complexity" evidence="1">
    <location>
        <begin position="135"/>
        <end position="162"/>
    </location>
</feature>
<feature type="compositionally biased region" description="Basic and acidic residues" evidence="1">
    <location>
        <begin position="229"/>
        <end position="246"/>
    </location>
</feature>
<dbReference type="OrthoDB" id="6129702at2759"/>
<sequence>MAEVEEPQFTTLQERIAALNQSQNKQHQTFGKRPPPPIPTSKSRPVAPERTQTANNPPIPTYGSLASRQANVFPTEVKKAVLPPPPVDRDNPRPALPSPNPARKLPPPLPTRAASETSPALPPRNGSAQLGRKTSNSSISSSISGISLGTSRAPSSRTSTSSVDAQRRLPPAFDAAKLSVLPPPNPRGRDDKGRLEPPPRPMNGKVPLVSVNSAPVIPAANGLPRLPSRPKDDQLPPRLPFRREDDAPPPQPRRPIRTTEEAPPPKPPRPTRTTEETPPPQPPRRPAANTRPPPPRAQVRTPQVPAPSQTPPKPINASSKPSLAQVKAVQARPVDTDGCLICRDFSAPDQVASEYPRESLPQGDKVAYLADVLCRPFRSPTDKARAIFRWLAYNIAYDTVAFFGNNVKHVDPRDTINSGLAVCGGYAGLFVAIGRRAGLDCEMVTGHGKGFGYKPLKPGERVPPCKPDGHAWNAVRIDGGEWKLLDACWGAGNVTDGSQTFNKIFTASYFTMSNDQFGIKHFPQNSKFFFREDGTIPTWEDYFIGPVGEQPLQLYGSVEQHGISETSFEPPQKRIRVDSDEMVRFQFSKTCEHWDHEFNGSGKPYCLILRINGDGGAKKDFVPFDHDGYWWWLDIPARDLGVPGQDIGVMAVTTINNADARGVTRAEYLEKKGRCAMGFGGVCGWDLI</sequence>
<dbReference type="PANTHER" id="PTHR46333:SF5">
    <property type="entry name" value="TRANSGLUTAMINASE-LIKE DOMAIN-CONTAINING PROTEIN"/>
    <property type="match status" value="1"/>
</dbReference>
<feature type="compositionally biased region" description="Pro residues" evidence="1">
    <location>
        <begin position="277"/>
        <end position="296"/>
    </location>
</feature>
<evidence type="ECO:0000313" key="4">
    <source>
        <dbReference type="Proteomes" id="UP000054321"/>
    </source>
</evidence>
<feature type="compositionally biased region" description="Pro residues" evidence="1">
    <location>
        <begin position="304"/>
        <end position="314"/>
    </location>
</feature>
<proteinExistence type="predicted"/>
<evidence type="ECO:0000313" key="3">
    <source>
        <dbReference type="EMBL" id="KIN08692.1"/>
    </source>
</evidence>
<dbReference type="STRING" id="913774.A0A0C3I2R3"/>
<reference evidence="4" key="2">
    <citation type="submission" date="2015-01" db="EMBL/GenBank/DDBJ databases">
        <title>Evolutionary Origins and Diversification of the Mycorrhizal Mutualists.</title>
        <authorList>
            <consortium name="DOE Joint Genome Institute"/>
            <consortium name="Mycorrhizal Genomics Consortium"/>
            <person name="Kohler A."/>
            <person name="Kuo A."/>
            <person name="Nagy L.G."/>
            <person name="Floudas D."/>
            <person name="Copeland A."/>
            <person name="Barry K.W."/>
            <person name="Cichocki N."/>
            <person name="Veneault-Fourrey C."/>
            <person name="LaButti K."/>
            <person name="Lindquist E.A."/>
            <person name="Lipzen A."/>
            <person name="Lundell T."/>
            <person name="Morin E."/>
            <person name="Murat C."/>
            <person name="Riley R."/>
            <person name="Ohm R."/>
            <person name="Sun H."/>
            <person name="Tunlid A."/>
            <person name="Henrissat B."/>
            <person name="Grigoriev I.V."/>
            <person name="Hibbett D.S."/>
            <person name="Martin F."/>
        </authorList>
    </citation>
    <scope>NUCLEOTIDE SEQUENCE [LARGE SCALE GENOMIC DNA]</scope>
    <source>
        <strain evidence="4">Zn</strain>
    </source>
</reference>
<dbReference type="InterPro" id="IPR002931">
    <property type="entry name" value="Transglutaminase-like"/>
</dbReference>
<name>A0A0C3I2R3_OIDMZ</name>
<feature type="compositionally biased region" description="Polar residues" evidence="1">
    <location>
        <begin position="20"/>
        <end position="29"/>
    </location>
</feature>
<dbReference type="Gene3D" id="3.10.620.30">
    <property type="match status" value="1"/>
</dbReference>
<feature type="compositionally biased region" description="Pro residues" evidence="1">
    <location>
        <begin position="94"/>
        <end position="110"/>
    </location>
</feature>
<dbReference type="InParanoid" id="A0A0C3I2R3"/>
<feature type="compositionally biased region" description="Basic and acidic residues" evidence="1">
    <location>
        <begin position="187"/>
        <end position="197"/>
    </location>
</feature>
<gene>
    <name evidence="3" type="ORF">OIDMADRAFT_153267</name>
</gene>
<dbReference type="Proteomes" id="UP000054321">
    <property type="component" value="Unassembled WGS sequence"/>
</dbReference>
<organism evidence="3 4">
    <name type="scientific">Oidiodendron maius (strain Zn)</name>
    <dbReference type="NCBI Taxonomy" id="913774"/>
    <lineage>
        <taxon>Eukaryota</taxon>
        <taxon>Fungi</taxon>
        <taxon>Dikarya</taxon>
        <taxon>Ascomycota</taxon>
        <taxon>Pezizomycotina</taxon>
        <taxon>Leotiomycetes</taxon>
        <taxon>Leotiomycetes incertae sedis</taxon>
        <taxon>Myxotrichaceae</taxon>
        <taxon>Oidiodendron</taxon>
    </lineage>
</organism>
<dbReference type="PANTHER" id="PTHR46333">
    <property type="entry name" value="CYTOKINESIS PROTEIN 3"/>
    <property type="match status" value="1"/>
</dbReference>
<dbReference type="HOGENOM" id="CLU_016738_0_0_1"/>
<evidence type="ECO:0000259" key="2">
    <source>
        <dbReference type="SMART" id="SM00460"/>
    </source>
</evidence>
<dbReference type="InterPro" id="IPR038765">
    <property type="entry name" value="Papain-like_cys_pep_sf"/>
</dbReference>
<dbReference type="AlphaFoldDB" id="A0A0C3I2R3"/>
<protein>
    <recommendedName>
        <fullName evidence="2">Transglutaminase-like domain-containing protein</fullName>
    </recommendedName>
</protein>
<feature type="domain" description="Transglutaminase-like" evidence="2">
    <location>
        <begin position="415"/>
        <end position="489"/>
    </location>
</feature>
<dbReference type="SUPFAM" id="SSF54001">
    <property type="entry name" value="Cysteine proteinases"/>
    <property type="match status" value="1"/>
</dbReference>
<feature type="region of interest" description="Disordered" evidence="1">
    <location>
        <begin position="20"/>
        <end position="324"/>
    </location>
</feature>
<keyword evidence="4" id="KW-1185">Reference proteome</keyword>
<accession>A0A0C3I2R3</accession>
<dbReference type="InterPro" id="IPR052557">
    <property type="entry name" value="CAP/Cytokinesis_protein"/>
</dbReference>
<evidence type="ECO:0000256" key="1">
    <source>
        <dbReference type="SAM" id="MobiDB-lite"/>
    </source>
</evidence>
<reference evidence="3 4" key="1">
    <citation type="submission" date="2014-04" db="EMBL/GenBank/DDBJ databases">
        <authorList>
            <consortium name="DOE Joint Genome Institute"/>
            <person name="Kuo A."/>
            <person name="Martino E."/>
            <person name="Perotto S."/>
            <person name="Kohler A."/>
            <person name="Nagy L.G."/>
            <person name="Floudas D."/>
            <person name="Copeland A."/>
            <person name="Barry K.W."/>
            <person name="Cichocki N."/>
            <person name="Veneault-Fourrey C."/>
            <person name="LaButti K."/>
            <person name="Lindquist E.A."/>
            <person name="Lipzen A."/>
            <person name="Lundell T."/>
            <person name="Morin E."/>
            <person name="Murat C."/>
            <person name="Sun H."/>
            <person name="Tunlid A."/>
            <person name="Henrissat B."/>
            <person name="Grigoriev I.V."/>
            <person name="Hibbett D.S."/>
            <person name="Martin F."/>
            <person name="Nordberg H.P."/>
            <person name="Cantor M.N."/>
            <person name="Hua S.X."/>
        </authorList>
    </citation>
    <scope>NUCLEOTIDE SEQUENCE [LARGE SCALE GENOMIC DNA]</scope>
    <source>
        <strain evidence="3 4">Zn</strain>
    </source>
</reference>